<dbReference type="Pfam" id="PF01019">
    <property type="entry name" value="G_glu_transpept"/>
    <property type="match status" value="1"/>
</dbReference>
<evidence type="ECO:0000256" key="4">
    <source>
        <dbReference type="ARBA" id="ARBA00023145"/>
    </source>
</evidence>
<comment type="similarity">
    <text evidence="1">Belongs to the gamma-glutamyltransferase family.</text>
</comment>
<keyword evidence="4" id="KW-0865">Zymogen</keyword>
<dbReference type="InterPro" id="IPR029055">
    <property type="entry name" value="Ntn_hydrolases_N"/>
</dbReference>
<evidence type="ECO:0008006" key="7">
    <source>
        <dbReference type="Google" id="ProtNLM"/>
    </source>
</evidence>
<name>A0ABN1E4X1_9PROT</name>
<dbReference type="PRINTS" id="PR01210">
    <property type="entry name" value="GGTRANSPTASE"/>
</dbReference>
<dbReference type="Gene3D" id="3.60.20.40">
    <property type="match status" value="1"/>
</dbReference>
<organism evidence="5 6">
    <name type="scientific">Rhizomicrobium electricum</name>
    <dbReference type="NCBI Taxonomy" id="480070"/>
    <lineage>
        <taxon>Bacteria</taxon>
        <taxon>Pseudomonadati</taxon>
        <taxon>Pseudomonadota</taxon>
        <taxon>Alphaproteobacteria</taxon>
        <taxon>Micropepsales</taxon>
        <taxon>Micropepsaceae</taxon>
        <taxon>Rhizomicrobium</taxon>
    </lineage>
</organism>
<evidence type="ECO:0000256" key="1">
    <source>
        <dbReference type="ARBA" id="ARBA00009381"/>
    </source>
</evidence>
<dbReference type="PANTHER" id="PTHR43199:SF1">
    <property type="entry name" value="GLUTATHIONE HYDROLASE PROENZYME"/>
    <property type="match status" value="1"/>
</dbReference>
<comment type="caution">
    <text evidence="5">The sequence shown here is derived from an EMBL/GenBank/DDBJ whole genome shotgun (WGS) entry which is preliminary data.</text>
</comment>
<evidence type="ECO:0000313" key="5">
    <source>
        <dbReference type="EMBL" id="GAA0559160.1"/>
    </source>
</evidence>
<dbReference type="PANTHER" id="PTHR43199">
    <property type="entry name" value="GLUTATHIONE HYDROLASE"/>
    <property type="match status" value="1"/>
</dbReference>
<sequence>MVVGDEPFAVKTGAAILGQGGNAVDAATAMYFALSVTYPVAAGLGGGGICIVHDPAKNTTQEFDFEARDAAQPGAYAVPGNVRGFAVMQASYGALPWQKVVSPAEVQARTGVPISKALATRLAEAGDVIRLDAGLAALYLDESGKPKAAGTVVFNPELADTLAAIRINGSDVFYSGAVADKIAAYGGSEGGTIAKADLAATKAEISTPRVTRIGSDYVFLPSNKVGSGAFAGVLFDNLAKAQSTSVGAKDIQAAVVWAMQQSLKDYHVAELPKDLGATGFVAMDARGQAVACAVTMNGPFGSGHTVRGTGVTLAKAPSASAAGLASAFLSPIIAARQADDPAELAGAGAGGPNGAAAIAYALARIAGGDEILTRKDLRTTGVAPYDTVNAIVCSGRTCSALPDPAANGLGALVPVKEK</sequence>
<dbReference type="InterPro" id="IPR043137">
    <property type="entry name" value="GGT_ssub_C"/>
</dbReference>
<keyword evidence="3" id="KW-0378">Hydrolase</keyword>
<gene>
    <name evidence="5" type="ORF">GCM10008942_04550</name>
</gene>
<accession>A0ABN1E4X1</accession>
<dbReference type="Proteomes" id="UP001499951">
    <property type="component" value="Unassembled WGS sequence"/>
</dbReference>
<evidence type="ECO:0000256" key="2">
    <source>
        <dbReference type="ARBA" id="ARBA00022679"/>
    </source>
</evidence>
<keyword evidence="2" id="KW-0808">Transferase</keyword>
<keyword evidence="6" id="KW-1185">Reference proteome</keyword>
<dbReference type="InterPro" id="IPR051792">
    <property type="entry name" value="GGT_bact"/>
</dbReference>
<reference evidence="5 6" key="1">
    <citation type="journal article" date="2019" name="Int. J. Syst. Evol. Microbiol.">
        <title>The Global Catalogue of Microorganisms (GCM) 10K type strain sequencing project: providing services to taxonomists for standard genome sequencing and annotation.</title>
        <authorList>
            <consortium name="The Broad Institute Genomics Platform"/>
            <consortium name="The Broad Institute Genome Sequencing Center for Infectious Disease"/>
            <person name="Wu L."/>
            <person name="Ma J."/>
        </authorList>
    </citation>
    <scope>NUCLEOTIDE SEQUENCE [LARGE SCALE GENOMIC DNA]</scope>
    <source>
        <strain evidence="5 6">JCM 15089</strain>
    </source>
</reference>
<proteinExistence type="inferred from homology"/>
<evidence type="ECO:0000313" key="6">
    <source>
        <dbReference type="Proteomes" id="UP001499951"/>
    </source>
</evidence>
<dbReference type="EMBL" id="BAAADD010000001">
    <property type="protein sequence ID" value="GAA0559160.1"/>
    <property type="molecule type" value="Genomic_DNA"/>
</dbReference>
<dbReference type="SUPFAM" id="SSF56235">
    <property type="entry name" value="N-terminal nucleophile aminohydrolases (Ntn hydrolases)"/>
    <property type="match status" value="1"/>
</dbReference>
<evidence type="ECO:0000256" key="3">
    <source>
        <dbReference type="ARBA" id="ARBA00022801"/>
    </source>
</evidence>
<protein>
    <recommendedName>
        <fullName evidence="7">Gamma-glutamyltranspeptidase</fullName>
    </recommendedName>
</protein>